<protein>
    <recommendedName>
        <fullName evidence="6">Aminotransferase class I/classII large domain-containing protein</fullName>
    </recommendedName>
</protein>
<name>X1F510_9ZZZZ</name>
<comment type="caution">
    <text evidence="7">The sequence shown here is derived from an EMBL/GenBank/DDBJ whole genome shotgun (WGS) entry which is preliminary data.</text>
</comment>
<dbReference type="Pfam" id="PF00155">
    <property type="entry name" value="Aminotran_1_2"/>
    <property type="match status" value="1"/>
</dbReference>
<feature type="non-terminal residue" evidence="7">
    <location>
        <position position="109"/>
    </location>
</feature>
<dbReference type="InterPro" id="IPR050596">
    <property type="entry name" value="AspAT/PAT-like"/>
</dbReference>
<accession>X1F510</accession>
<evidence type="ECO:0000256" key="1">
    <source>
        <dbReference type="ARBA" id="ARBA00001933"/>
    </source>
</evidence>
<sequence length="109" mass="12442">MISDEAYENYLYDDAIHISPASLNGMQERTITLNAMSKLFSATGIRLGYVAAPTHIIDLMEKYQQYTIAGTNHAAQFGFIAALKMDSQFFDKILKDYNARRLFCYKRLS</sequence>
<proteinExistence type="inferred from homology"/>
<dbReference type="EMBL" id="BARU01011004">
    <property type="protein sequence ID" value="GAH40007.1"/>
    <property type="molecule type" value="Genomic_DNA"/>
</dbReference>
<evidence type="ECO:0000256" key="5">
    <source>
        <dbReference type="ARBA" id="ARBA00022898"/>
    </source>
</evidence>
<feature type="domain" description="Aminotransferase class I/classII large" evidence="6">
    <location>
        <begin position="2"/>
        <end position="108"/>
    </location>
</feature>
<keyword evidence="4" id="KW-0808">Transferase</keyword>
<gene>
    <name evidence="7" type="ORF">S03H2_20799</name>
</gene>
<dbReference type="PANTHER" id="PTHR46383">
    <property type="entry name" value="ASPARTATE AMINOTRANSFERASE"/>
    <property type="match status" value="1"/>
</dbReference>
<evidence type="ECO:0000256" key="2">
    <source>
        <dbReference type="ARBA" id="ARBA00007441"/>
    </source>
</evidence>
<dbReference type="GO" id="GO:0008483">
    <property type="term" value="F:transaminase activity"/>
    <property type="evidence" value="ECO:0007669"/>
    <property type="project" value="UniProtKB-KW"/>
</dbReference>
<comment type="similarity">
    <text evidence="2">Belongs to the class-I pyridoxal-phosphate-dependent aminotransferase family.</text>
</comment>
<evidence type="ECO:0000313" key="7">
    <source>
        <dbReference type="EMBL" id="GAH40007.1"/>
    </source>
</evidence>
<dbReference type="InterPro" id="IPR015422">
    <property type="entry name" value="PyrdxlP-dep_Trfase_small"/>
</dbReference>
<dbReference type="InterPro" id="IPR015421">
    <property type="entry name" value="PyrdxlP-dep_Trfase_major"/>
</dbReference>
<dbReference type="GO" id="GO:0030170">
    <property type="term" value="F:pyridoxal phosphate binding"/>
    <property type="evidence" value="ECO:0007669"/>
    <property type="project" value="InterPro"/>
</dbReference>
<dbReference type="GO" id="GO:0006520">
    <property type="term" value="P:amino acid metabolic process"/>
    <property type="evidence" value="ECO:0007669"/>
    <property type="project" value="InterPro"/>
</dbReference>
<evidence type="ECO:0000256" key="3">
    <source>
        <dbReference type="ARBA" id="ARBA00022576"/>
    </source>
</evidence>
<dbReference type="PANTHER" id="PTHR46383:SF1">
    <property type="entry name" value="ASPARTATE AMINOTRANSFERASE"/>
    <property type="match status" value="1"/>
</dbReference>
<dbReference type="InterPro" id="IPR004839">
    <property type="entry name" value="Aminotransferase_I/II_large"/>
</dbReference>
<organism evidence="7">
    <name type="scientific">marine sediment metagenome</name>
    <dbReference type="NCBI Taxonomy" id="412755"/>
    <lineage>
        <taxon>unclassified sequences</taxon>
        <taxon>metagenomes</taxon>
        <taxon>ecological metagenomes</taxon>
    </lineage>
</organism>
<dbReference type="AlphaFoldDB" id="X1F510"/>
<dbReference type="Gene3D" id="3.90.1150.10">
    <property type="entry name" value="Aspartate Aminotransferase, domain 1"/>
    <property type="match status" value="1"/>
</dbReference>
<comment type="cofactor">
    <cofactor evidence="1">
        <name>pyridoxal 5'-phosphate</name>
        <dbReference type="ChEBI" id="CHEBI:597326"/>
    </cofactor>
</comment>
<evidence type="ECO:0000256" key="4">
    <source>
        <dbReference type="ARBA" id="ARBA00022679"/>
    </source>
</evidence>
<dbReference type="Gene3D" id="3.40.640.10">
    <property type="entry name" value="Type I PLP-dependent aspartate aminotransferase-like (Major domain)"/>
    <property type="match status" value="1"/>
</dbReference>
<keyword evidence="3" id="KW-0032">Aminotransferase</keyword>
<evidence type="ECO:0000259" key="6">
    <source>
        <dbReference type="Pfam" id="PF00155"/>
    </source>
</evidence>
<reference evidence="7" key="1">
    <citation type="journal article" date="2014" name="Front. Microbiol.">
        <title>High frequency of phylogenetically diverse reductive dehalogenase-homologous genes in deep subseafloor sedimentary metagenomes.</title>
        <authorList>
            <person name="Kawai M."/>
            <person name="Futagami T."/>
            <person name="Toyoda A."/>
            <person name="Takaki Y."/>
            <person name="Nishi S."/>
            <person name="Hori S."/>
            <person name="Arai W."/>
            <person name="Tsubouchi T."/>
            <person name="Morono Y."/>
            <person name="Uchiyama I."/>
            <person name="Ito T."/>
            <person name="Fujiyama A."/>
            <person name="Inagaki F."/>
            <person name="Takami H."/>
        </authorList>
    </citation>
    <scope>NUCLEOTIDE SEQUENCE</scope>
    <source>
        <strain evidence="7">Expedition CK06-06</strain>
    </source>
</reference>
<dbReference type="SUPFAM" id="SSF53383">
    <property type="entry name" value="PLP-dependent transferases"/>
    <property type="match status" value="1"/>
</dbReference>
<dbReference type="InterPro" id="IPR015424">
    <property type="entry name" value="PyrdxlP-dep_Trfase"/>
</dbReference>
<keyword evidence="5" id="KW-0663">Pyridoxal phosphate</keyword>